<keyword evidence="2" id="KW-1185">Reference proteome</keyword>
<accession>A0A2R6P609</accession>
<name>A0A2R6P609_ACTCC</name>
<organism evidence="1 2">
    <name type="scientific">Actinidia chinensis var. chinensis</name>
    <name type="common">Chinese soft-hair kiwi</name>
    <dbReference type="NCBI Taxonomy" id="1590841"/>
    <lineage>
        <taxon>Eukaryota</taxon>
        <taxon>Viridiplantae</taxon>
        <taxon>Streptophyta</taxon>
        <taxon>Embryophyta</taxon>
        <taxon>Tracheophyta</taxon>
        <taxon>Spermatophyta</taxon>
        <taxon>Magnoliopsida</taxon>
        <taxon>eudicotyledons</taxon>
        <taxon>Gunneridae</taxon>
        <taxon>Pentapetalae</taxon>
        <taxon>asterids</taxon>
        <taxon>Ericales</taxon>
        <taxon>Actinidiaceae</taxon>
        <taxon>Actinidia</taxon>
    </lineage>
</organism>
<dbReference type="STRING" id="1590841.A0A2R6P609"/>
<dbReference type="AlphaFoldDB" id="A0A2R6P609"/>
<gene>
    <name evidence="1" type="ORF">CEY00_Acc31709</name>
</gene>
<reference evidence="1 2" key="1">
    <citation type="submission" date="2017-07" db="EMBL/GenBank/DDBJ databases">
        <title>An improved, manually edited Actinidia chinensis var. chinensis (kiwifruit) genome highlights the challenges associated with draft genomes and gene prediction in plants.</title>
        <authorList>
            <person name="Pilkington S."/>
            <person name="Crowhurst R."/>
            <person name="Hilario E."/>
            <person name="Nardozza S."/>
            <person name="Fraser L."/>
            <person name="Peng Y."/>
            <person name="Gunaseelan K."/>
            <person name="Simpson R."/>
            <person name="Tahir J."/>
            <person name="Deroles S."/>
            <person name="Templeton K."/>
            <person name="Luo Z."/>
            <person name="Davy M."/>
            <person name="Cheng C."/>
            <person name="Mcneilage M."/>
            <person name="Scaglione D."/>
            <person name="Liu Y."/>
            <person name="Zhang Q."/>
            <person name="Datson P."/>
            <person name="De Silva N."/>
            <person name="Gardiner S."/>
            <person name="Bassett H."/>
            <person name="Chagne D."/>
            <person name="Mccallum J."/>
            <person name="Dzierzon H."/>
            <person name="Deng C."/>
            <person name="Wang Y.-Y."/>
            <person name="Barron N."/>
            <person name="Manako K."/>
            <person name="Bowen J."/>
            <person name="Foster T."/>
            <person name="Erridge Z."/>
            <person name="Tiffin H."/>
            <person name="Waite C."/>
            <person name="Davies K."/>
            <person name="Grierson E."/>
            <person name="Laing W."/>
            <person name="Kirk R."/>
            <person name="Chen X."/>
            <person name="Wood M."/>
            <person name="Montefiori M."/>
            <person name="Brummell D."/>
            <person name="Schwinn K."/>
            <person name="Catanach A."/>
            <person name="Fullerton C."/>
            <person name="Li D."/>
            <person name="Meiyalaghan S."/>
            <person name="Nieuwenhuizen N."/>
            <person name="Read N."/>
            <person name="Prakash R."/>
            <person name="Hunter D."/>
            <person name="Zhang H."/>
            <person name="Mckenzie M."/>
            <person name="Knabel M."/>
            <person name="Harris A."/>
            <person name="Allan A."/>
            <person name="Chen A."/>
            <person name="Janssen B."/>
            <person name="Plunkett B."/>
            <person name="Dwamena C."/>
            <person name="Voogd C."/>
            <person name="Leif D."/>
            <person name="Lafferty D."/>
            <person name="Souleyre E."/>
            <person name="Varkonyi-Gasic E."/>
            <person name="Gambi F."/>
            <person name="Hanley J."/>
            <person name="Yao J.-L."/>
            <person name="Cheung J."/>
            <person name="David K."/>
            <person name="Warren B."/>
            <person name="Marsh K."/>
            <person name="Snowden K."/>
            <person name="Lin-Wang K."/>
            <person name="Brian L."/>
            <person name="Martinez-Sanchez M."/>
            <person name="Wang M."/>
            <person name="Ileperuma N."/>
            <person name="Macnee N."/>
            <person name="Campin R."/>
            <person name="Mcatee P."/>
            <person name="Drummond R."/>
            <person name="Espley R."/>
            <person name="Ireland H."/>
            <person name="Wu R."/>
            <person name="Atkinson R."/>
            <person name="Karunairetnam S."/>
            <person name="Bulley S."/>
            <person name="Chunkath S."/>
            <person name="Hanley Z."/>
            <person name="Storey R."/>
            <person name="Thrimawithana A."/>
            <person name="Thomson S."/>
            <person name="David C."/>
            <person name="Testolin R."/>
        </authorList>
    </citation>
    <scope>NUCLEOTIDE SEQUENCE [LARGE SCALE GENOMIC DNA]</scope>
    <source>
        <strain evidence="2">cv. Red5</strain>
        <tissue evidence="1">Young leaf</tissue>
    </source>
</reference>
<dbReference type="FunCoup" id="A0A2R6P609">
    <property type="interactions" value="2484"/>
</dbReference>
<keyword evidence="1" id="KW-0547">Nucleotide-binding</keyword>
<keyword evidence="1" id="KW-0067">ATP-binding</keyword>
<dbReference type="PANTHER" id="PTHR36046">
    <property type="entry name" value="PROTEIN, PUTATIVE-RELATED"/>
    <property type="match status" value="1"/>
</dbReference>
<comment type="caution">
    <text evidence="1">The sequence shown here is derived from an EMBL/GenBank/DDBJ whole genome shotgun (WGS) entry which is preliminary data.</text>
</comment>
<dbReference type="PANTHER" id="PTHR36046:SF1">
    <property type="entry name" value="DUF6737 DOMAIN-CONTAINING PROTEIN"/>
    <property type="match status" value="1"/>
</dbReference>
<dbReference type="Proteomes" id="UP000241394">
    <property type="component" value="Chromosome LG28"/>
</dbReference>
<dbReference type="OrthoDB" id="1747990at2759"/>
<dbReference type="InParanoid" id="A0A2R6P609"/>
<sequence length="118" mass="13376">MDDNGVIEDMDGYMNYLSLEYDSVWDTKPSWTKQICTNPKTNPITVRFKTTDLVSAMDDYADRACSNCLKLVSFAISSSHYRCSLSDLCMVAYTDMIAERRKNVTDGVEDTFGLRNGQ</sequence>
<keyword evidence="1" id="KW-0347">Helicase</keyword>
<keyword evidence="1" id="KW-0378">Hydrolase</keyword>
<dbReference type="GO" id="GO:0004386">
    <property type="term" value="F:helicase activity"/>
    <property type="evidence" value="ECO:0007669"/>
    <property type="project" value="UniProtKB-KW"/>
</dbReference>
<dbReference type="EMBL" id="NKQK01000028">
    <property type="protein sequence ID" value="PSR86080.1"/>
    <property type="molecule type" value="Genomic_DNA"/>
</dbReference>
<evidence type="ECO:0000313" key="2">
    <source>
        <dbReference type="Proteomes" id="UP000241394"/>
    </source>
</evidence>
<dbReference type="Gramene" id="PSR86080">
    <property type="protein sequence ID" value="PSR86080"/>
    <property type="gene ID" value="CEY00_Acc31709"/>
</dbReference>
<protein>
    <submittedName>
        <fullName evidence="1">DEAD-box ATP-dependent RNA helicase</fullName>
    </submittedName>
</protein>
<proteinExistence type="predicted"/>
<evidence type="ECO:0000313" key="1">
    <source>
        <dbReference type="EMBL" id="PSR86080.1"/>
    </source>
</evidence>
<reference evidence="2" key="2">
    <citation type="journal article" date="2018" name="BMC Genomics">
        <title>A manually annotated Actinidia chinensis var. chinensis (kiwifruit) genome highlights the challenges associated with draft genomes and gene prediction in plants.</title>
        <authorList>
            <person name="Pilkington S.M."/>
            <person name="Crowhurst R."/>
            <person name="Hilario E."/>
            <person name="Nardozza S."/>
            <person name="Fraser L."/>
            <person name="Peng Y."/>
            <person name="Gunaseelan K."/>
            <person name="Simpson R."/>
            <person name="Tahir J."/>
            <person name="Deroles S.C."/>
            <person name="Templeton K."/>
            <person name="Luo Z."/>
            <person name="Davy M."/>
            <person name="Cheng C."/>
            <person name="McNeilage M."/>
            <person name="Scaglione D."/>
            <person name="Liu Y."/>
            <person name="Zhang Q."/>
            <person name="Datson P."/>
            <person name="De Silva N."/>
            <person name="Gardiner S.E."/>
            <person name="Bassett H."/>
            <person name="Chagne D."/>
            <person name="McCallum J."/>
            <person name="Dzierzon H."/>
            <person name="Deng C."/>
            <person name="Wang Y.Y."/>
            <person name="Barron L."/>
            <person name="Manako K."/>
            <person name="Bowen J."/>
            <person name="Foster T.M."/>
            <person name="Erridge Z.A."/>
            <person name="Tiffin H."/>
            <person name="Waite C.N."/>
            <person name="Davies K.M."/>
            <person name="Grierson E.P."/>
            <person name="Laing W.A."/>
            <person name="Kirk R."/>
            <person name="Chen X."/>
            <person name="Wood M."/>
            <person name="Montefiori M."/>
            <person name="Brummell D.A."/>
            <person name="Schwinn K.E."/>
            <person name="Catanach A."/>
            <person name="Fullerton C."/>
            <person name="Li D."/>
            <person name="Meiyalaghan S."/>
            <person name="Nieuwenhuizen N."/>
            <person name="Read N."/>
            <person name="Prakash R."/>
            <person name="Hunter D."/>
            <person name="Zhang H."/>
            <person name="McKenzie M."/>
            <person name="Knabel M."/>
            <person name="Harris A."/>
            <person name="Allan A.C."/>
            <person name="Gleave A."/>
            <person name="Chen A."/>
            <person name="Janssen B.J."/>
            <person name="Plunkett B."/>
            <person name="Ampomah-Dwamena C."/>
            <person name="Voogd C."/>
            <person name="Leif D."/>
            <person name="Lafferty D."/>
            <person name="Souleyre E.J.F."/>
            <person name="Varkonyi-Gasic E."/>
            <person name="Gambi F."/>
            <person name="Hanley J."/>
            <person name="Yao J.L."/>
            <person name="Cheung J."/>
            <person name="David K.M."/>
            <person name="Warren B."/>
            <person name="Marsh K."/>
            <person name="Snowden K.C."/>
            <person name="Lin-Wang K."/>
            <person name="Brian L."/>
            <person name="Martinez-Sanchez M."/>
            <person name="Wang M."/>
            <person name="Ileperuma N."/>
            <person name="Macnee N."/>
            <person name="Campin R."/>
            <person name="McAtee P."/>
            <person name="Drummond R.S.M."/>
            <person name="Espley R.V."/>
            <person name="Ireland H.S."/>
            <person name="Wu R."/>
            <person name="Atkinson R.G."/>
            <person name="Karunairetnam S."/>
            <person name="Bulley S."/>
            <person name="Chunkath S."/>
            <person name="Hanley Z."/>
            <person name="Storey R."/>
            <person name="Thrimawithana A.H."/>
            <person name="Thomson S."/>
            <person name="David C."/>
            <person name="Testolin R."/>
            <person name="Huang H."/>
            <person name="Hellens R.P."/>
            <person name="Schaffer R.J."/>
        </authorList>
    </citation>
    <scope>NUCLEOTIDE SEQUENCE [LARGE SCALE GENOMIC DNA]</scope>
    <source>
        <strain evidence="2">cv. Red5</strain>
    </source>
</reference>
<dbReference type="GO" id="GO:0009507">
    <property type="term" value="C:chloroplast"/>
    <property type="evidence" value="ECO:0007669"/>
    <property type="project" value="TreeGrafter"/>
</dbReference>